<reference evidence="2 3" key="1">
    <citation type="submission" date="2019-07" db="EMBL/GenBank/DDBJ databases">
        <title>Whole genome shotgun sequence of Cyclobacterium qasimii NBRC 106168.</title>
        <authorList>
            <person name="Hosoyama A."/>
            <person name="Uohara A."/>
            <person name="Ohji S."/>
            <person name="Ichikawa N."/>
        </authorList>
    </citation>
    <scope>NUCLEOTIDE SEQUENCE [LARGE SCALE GENOMIC DNA]</scope>
    <source>
        <strain evidence="2 3">NBRC 106168</strain>
    </source>
</reference>
<evidence type="ECO:0000313" key="2">
    <source>
        <dbReference type="EMBL" id="GEO20531.1"/>
    </source>
</evidence>
<dbReference type="InterPro" id="IPR050177">
    <property type="entry name" value="Lipid_A_modif_metabolic_enz"/>
</dbReference>
<evidence type="ECO:0000313" key="3">
    <source>
        <dbReference type="Proteomes" id="UP000321301"/>
    </source>
</evidence>
<organism evidence="2 3">
    <name type="scientific">Cyclobacterium qasimii</name>
    <dbReference type="NCBI Taxonomy" id="1350429"/>
    <lineage>
        <taxon>Bacteria</taxon>
        <taxon>Pseudomonadati</taxon>
        <taxon>Bacteroidota</taxon>
        <taxon>Cytophagia</taxon>
        <taxon>Cytophagales</taxon>
        <taxon>Cyclobacteriaceae</taxon>
        <taxon>Cyclobacterium</taxon>
    </lineage>
</organism>
<sequence>MQTILGSGGAIGTELARALKTYTDEIRLVSRNPKKVNDTDELFAADLLDPKALEAAIHGSSIVYITVGFAYSYKDWAEKWVPFIENVINSCAQSNCKLVFFDNIYMYDSDFLNGMTEETPINPPSKKGAVRAKIAQMILDAIASKKIQALIARSADFYGPSISNNSLLTETVFKPLSQGKKANWLVSDRFAHSFTYTIDAAVATALLGNTETAYGQVWHLPTASAPYTGKQWIENIAKELNVSARIQLAPKFLVKIMGLFNPIMRESVEMLYQYDRDYVFNSSKFEKAFDYTPTPYELGIKKIIETDYR</sequence>
<dbReference type="AlphaFoldDB" id="A0A512C8J2"/>
<name>A0A512C8J2_9BACT</name>
<dbReference type="PANTHER" id="PTHR43245">
    <property type="entry name" value="BIFUNCTIONAL POLYMYXIN RESISTANCE PROTEIN ARNA"/>
    <property type="match status" value="1"/>
</dbReference>
<dbReference type="Pfam" id="PF01370">
    <property type="entry name" value="Epimerase"/>
    <property type="match status" value="1"/>
</dbReference>
<proteinExistence type="predicted"/>
<dbReference type="Proteomes" id="UP000321301">
    <property type="component" value="Unassembled WGS sequence"/>
</dbReference>
<keyword evidence="3" id="KW-1185">Reference proteome</keyword>
<dbReference type="SUPFAM" id="SSF51735">
    <property type="entry name" value="NAD(P)-binding Rossmann-fold domains"/>
    <property type="match status" value="1"/>
</dbReference>
<dbReference type="InterPro" id="IPR001509">
    <property type="entry name" value="Epimerase_deHydtase"/>
</dbReference>
<gene>
    <name evidence="2" type="ORF">CQA01_10650</name>
</gene>
<dbReference type="InterPro" id="IPR036291">
    <property type="entry name" value="NAD(P)-bd_dom_sf"/>
</dbReference>
<dbReference type="Gene3D" id="3.40.50.720">
    <property type="entry name" value="NAD(P)-binding Rossmann-like Domain"/>
    <property type="match status" value="1"/>
</dbReference>
<comment type="caution">
    <text evidence="2">The sequence shown here is derived from an EMBL/GenBank/DDBJ whole genome shotgun (WGS) entry which is preliminary data.</text>
</comment>
<accession>A0A512C8J2</accession>
<dbReference type="EMBL" id="BJYV01000003">
    <property type="protein sequence ID" value="GEO20531.1"/>
    <property type="molecule type" value="Genomic_DNA"/>
</dbReference>
<dbReference type="RefSeq" id="WP_146947267.1">
    <property type="nucleotide sequence ID" value="NZ_BJYV01000003.1"/>
</dbReference>
<protein>
    <submittedName>
        <fullName evidence="2">NAD-dependent dehydratase</fullName>
    </submittedName>
</protein>
<evidence type="ECO:0000259" key="1">
    <source>
        <dbReference type="Pfam" id="PF01370"/>
    </source>
</evidence>
<dbReference type="PANTHER" id="PTHR43245:SF13">
    <property type="entry name" value="UDP-D-APIOSE_UDP-D-XYLOSE SYNTHASE 2"/>
    <property type="match status" value="1"/>
</dbReference>
<feature type="domain" description="NAD-dependent epimerase/dehydratase" evidence="1">
    <location>
        <begin position="4"/>
        <end position="180"/>
    </location>
</feature>